<dbReference type="AlphaFoldDB" id="Q7US75"/>
<accession>Q7US75</accession>
<keyword evidence="2" id="KW-1185">Reference proteome</keyword>
<dbReference type="KEGG" id="rba:RB4662"/>
<protein>
    <submittedName>
        <fullName evidence="1">Uncharacterized protein</fullName>
    </submittedName>
</protein>
<dbReference type="STRING" id="243090.RB4662"/>
<dbReference type="InParanoid" id="Q7US75"/>
<reference evidence="1 2" key="1">
    <citation type="journal article" date="2003" name="Proc. Natl. Acad. Sci. U.S.A.">
        <title>Complete genome sequence of the marine planctomycete Pirellula sp. strain 1.</title>
        <authorList>
            <person name="Gloeckner F.O."/>
            <person name="Kube M."/>
            <person name="Bauer M."/>
            <person name="Teeling H."/>
            <person name="Lombardot T."/>
            <person name="Ludwig W."/>
            <person name="Gade D."/>
            <person name="Beck A."/>
            <person name="Borzym K."/>
            <person name="Heitmann K."/>
            <person name="Rabus R."/>
            <person name="Schlesner H."/>
            <person name="Amann R."/>
            <person name="Reinhardt R."/>
        </authorList>
    </citation>
    <scope>NUCLEOTIDE SEQUENCE [LARGE SCALE GENOMIC DNA]</scope>
    <source>
        <strain evidence="2">DSM 10527 / NCIMB 13988 / SH1</strain>
    </source>
</reference>
<dbReference type="Proteomes" id="UP000001025">
    <property type="component" value="Chromosome"/>
</dbReference>
<name>Q7US75_RHOBA</name>
<evidence type="ECO:0000313" key="1">
    <source>
        <dbReference type="EMBL" id="CAD73922.1"/>
    </source>
</evidence>
<dbReference type="HOGENOM" id="CLU_3347880_0_0_0"/>
<dbReference type="EMBL" id="BX294140">
    <property type="protein sequence ID" value="CAD73922.1"/>
    <property type="molecule type" value="Genomic_DNA"/>
</dbReference>
<organism evidence="1 2">
    <name type="scientific">Rhodopirellula baltica (strain DSM 10527 / NCIMB 13988 / SH1)</name>
    <dbReference type="NCBI Taxonomy" id="243090"/>
    <lineage>
        <taxon>Bacteria</taxon>
        <taxon>Pseudomonadati</taxon>
        <taxon>Planctomycetota</taxon>
        <taxon>Planctomycetia</taxon>
        <taxon>Pirellulales</taxon>
        <taxon>Pirellulaceae</taxon>
        <taxon>Rhodopirellula</taxon>
    </lineage>
</organism>
<evidence type="ECO:0000313" key="2">
    <source>
        <dbReference type="Proteomes" id="UP000001025"/>
    </source>
</evidence>
<sequence>MVSPRAFVAWAACMTVTRHSTACINWIEFADLASLDD</sequence>
<proteinExistence type="predicted"/>
<dbReference type="EnsemblBacteria" id="CAD73922">
    <property type="protein sequence ID" value="CAD73922"/>
    <property type="gene ID" value="RB4662"/>
</dbReference>
<gene>
    <name evidence="1" type="ordered locus">RB4662</name>
</gene>